<reference evidence="2" key="1">
    <citation type="journal article" date="2023" name="G3 (Bethesda)">
        <title>A reference genome for the long-term kleptoplast-retaining sea slug Elysia crispata morphotype clarki.</title>
        <authorList>
            <person name="Eastman K.E."/>
            <person name="Pendleton A.L."/>
            <person name="Shaikh M.A."/>
            <person name="Suttiyut T."/>
            <person name="Ogas R."/>
            <person name="Tomko P."/>
            <person name="Gavelis G."/>
            <person name="Widhalm J.R."/>
            <person name="Wisecaver J.H."/>
        </authorList>
    </citation>
    <scope>NUCLEOTIDE SEQUENCE</scope>
    <source>
        <strain evidence="2">ECLA1</strain>
    </source>
</reference>
<name>A0AAE0ZDW2_9GAST</name>
<proteinExistence type="predicted"/>
<evidence type="ECO:0000313" key="2">
    <source>
        <dbReference type="EMBL" id="KAK3767614.1"/>
    </source>
</evidence>
<gene>
    <name evidence="2" type="ORF">RRG08_003875</name>
</gene>
<dbReference type="EMBL" id="JAWDGP010004135">
    <property type="protein sequence ID" value="KAK3767614.1"/>
    <property type="molecule type" value="Genomic_DNA"/>
</dbReference>
<feature type="region of interest" description="Disordered" evidence="1">
    <location>
        <begin position="1"/>
        <end position="21"/>
    </location>
</feature>
<sequence>MGSPTQIAIPYSAEPGPNSDKGYRYKNCYSNADGQQAEKSSRGFLKRRDKSRRYHLAKVRNAMVHTAGWMSRE</sequence>
<accession>A0AAE0ZDW2</accession>
<comment type="caution">
    <text evidence="2">The sequence shown here is derived from an EMBL/GenBank/DDBJ whole genome shotgun (WGS) entry which is preliminary data.</text>
</comment>
<evidence type="ECO:0000256" key="1">
    <source>
        <dbReference type="SAM" id="MobiDB-lite"/>
    </source>
</evidence>
<keyword evidence="3" id="KW-1185">Reference proteome</keyword>
<dbReference type="AlphaFoldDB" id="A0AAE0ZDW2"/>
<protein>
    <submittedName>
        <fullName evidence="2">Uncharacterized protein</fullName>
    </submittedName>
</protein>
<dbReference type="Proteomes" id="UP001283361">
    <property type="component" value="Unassembled WGS sequence"/>
</dbReference>
<evidence type="ECO:0000313" key="3">
    <source>
        <dbReference type="Proteomes" id="UP001283361"/>
    </source>
</evidence>
<organism evidence="2 3">
    <name type="scientific">Elysia crispata</name>
    <name type="common">lettuce slug</name>
    <dbReference type="NCBI Taxonomy" id="231223"/>
    <lineage>
        <taxon>Eukaryota</taxon>
        <taxon>Metazoa</taxon>
        <taxon>Spiralia</taxon>
        <taxon>Lophotrochozoa</taxon>
        <taxon>Mollusca</taxon>
        <taxon>Gastropoda</taxon>
        <taxon>Heterobranchia</taxon>
        <taxon>Euthyneura</taxon>
        <taxon>Panpulmonata</taxon>
        <taxon>Sacoglossa</taxon>
        <taxon>Placobranchoidea</taxon>
        <taxon>Plakobranchidae</taxon>
        <taxon>Elysia</taxon>
    </lineage>
</organism>